<evidence type="ECO:0000313" key="3">
    <source>
        <dbReference type="Proteomes" id="UP000318405"/>
    </source>
</evidence>
<dbReference type="EMBL" id="VLTJ01000042">
    <property type="protein sequence ID" value="TSH88873.1"/>
    <property type="molecule type" value="Genomic_DNA"/>
</dbReference>
<comment type="similarity">
    <text evidence="1">Belongs to the UPF0065 (bug) family.</text>
</comment>
<dbReference type="AlphaFoldDB" id="A0A556A7L5"/>
<reference evidence="2 3" key="1">
    <citation type="submission" date="2019-07" db="EMBL/GenBank/DDBJ databases">
        <title>Qingshengfaniella alkalisoli gen. nov., sp. nov., isolated from saline soil.</title>
        <authorList>
            <person name="Xu L."/>
            <person name="Huang X.-X."/>
            <person name="Sun J.-Q."/>
        </authorList>
    </citation>
    <scope>NUCLEOTIDE SEQUENCE [LARGE SCALE GENOMIC DNA]</scope>
    <source>
        <strain evidence="2 3">DSM 27279</strain>
    </source>
</reference>
<dbReference type="InterPro" id="IPR005064">
    <property type="entry name" value="BUG"/>
</dbReference>
<dbReference type="PANTHER" id="PTHR42928">
    <property type="entry name" value="TRICARBOXYLATE-BINDING PROTEIN"/>
    <property type="match status" value="1"/>
</dbReference>
<evidence type="ECO:0000256" key="1">
    <source>
        <dbReference type="ARBA" id="ARBA00006987"/>
    </source>
</evidence>
<comment type="caution">
    <text evidence="2">The sequence shown here is derived from an EMBL/GenBank/DDBJ whole genome shotgun (WGS) entry which is preliminary data.</text>
</comment>
<dbReference type="Proteomes" id="UP000318405">
    <property type="component" value="Unassembled WGS sequence"/>
</dbReference>
<name>A0A556A7L5_9BURK</name>
<dbReference type="PANTHER" id="PTHR42928:SF5">
    <property type="entry name" value="BLR1237 PROTEIN"/>
    <property type="match status" value="1"/>
</dbReference>
<dbReference type="OrthoDB" id="8889766at2"/>
<evidence type="ECO:0000313" key="2">
    <source>
        <dbReference type="EMBL" id="TSH88873.1"/>
    </source>
</evidence>
<dbReference type="InterPro" id="IPR042100">
    <property type="entry name" value="Bug_dom1"/>
</dbReference>
<keyword evidence="3" id="KW-1185">Reference proteome</keyword>
<dbReference type="Gene3D" id="3.40.190.10">
    <property type="entry name" value="Periplasmic binding protein-like II"/>
    <property type="match status" value="1"/>
</dbReference>
<organism evidence="2 3">
    <name type="scientific">Verticiella sediminum</name>
    <dbReference type="NCBI Taxonomy" id="1247510"/>
    <lineage>
        <taxon>Bacteria</taxon>
        <taxon>Pseudomonadati</taxon>
        <taxon>Pseudomonadota</taxon>
        <taxon>Betaproteobacteria</taxon>
        <taxon>Burkholderiales</taxon>
        <taxon>Alcaligenaceae</taxon>
        <taxon>Verticiella</taxon>
    </lineage>
</organism>
<dbReference type="CDD" id="cd07012">
    <property type="entry name" value="PBP2_Bug_TTT"/>
    <property type="match status" value="1"/>
</dbReference>
<dbReference type="Pfam" id="PF03401">
    <property type="entry name" value="TctC"/>
    <property type="match status" value="1"/>
</dbReference>
<accession>A0A556A7L5</accession>
<protein>
    <submittedName>
        <fullName evidence="2">Tripartite tricarboxylate transporter substrate binding protein</fullName>
    </submittedName>
</protein>
<sequence>MLKAQPARQRQGVCCHVRQLCFNTWRKNAATPASGRRLRLSFDNENKPSSEETAVATRILRRLPGGWQALSFVSVLATALALPTATAQGFPLPGKPVRIVVPAPPGGPGDTVARAVAAELTTQLPGHPIVVDNKPGGASLLAANDVLRAAPDGHTLLLALNTTHTQVPHMFGKPPFDPFKDFTPIAQVYEAQSVLVAHPSLAADDLKQAVELSRQDPIPAGSASPGTNSHLYLEMMNHEYGARFEHIPYKGSADALRDLLGGITRLQFDSPSSSLPHIRAGRLKALAVTGAQRLPQLPDVASAAEQGYPALAIGAWMGFFGPAGMAAEDVTRLNREIVQALQSPRIAAQFEPLGLRITGTSPERFAEVVRADHAQWGAIIQQLGLRLDQ</sequence>
<gene>
    <name evidence="2" type="ORF">FOZ76_24885</name>
</gene>
<dbReference type="Gene3D" id="3.40.190.150">
    <property type="entry name" value="Bordetella uptake gene, domain 1"/>
    <property type="match status" value="1"/>
</dbReference>
<proteinExistence type="inferred from homology"/>
<dbReference type="SUPFAM" id="SSF53850">
    <property type="entry name" value="Periplasmic binding protein-like II"/>
    <property type="match status" value="1"/>
</dbReference>